<name>A0A9P7Q8G3_9HYPO</name>
<feature type="compositionally biased region" description="Basic and acidic residues" evidence="7">
    <location>
        <begin position="10"/>
        <end position="28"/>
    </location>
</feature>
<evidence type="ECO:0008006" key="14">
    <source>
        <dbReference type="Google" id="ProtNLM"/>
    </source>
</evidence>
<dbReference type="FunFam" id="2.60.40.420:FF:000071">
    <property type="entry name" value="Conidial pigment biosynthesis oxidase Abr1/brown 1"/>
    <property type="match status" value="1"/>
</dbReference>
<evidence type="ECO:0000313" key="13">
    <source>
        <dbReference type="Proteomes" id="UP000732380"/>
    </source>
</evidence>
<dbReference type="SUPFAM" id="SSF49503">
    <property type="entry name" value="Cupredoxins"/>
    <property type="match status" value="3"/>
</dbReference>
<dbReference type="GO" id="GO:0005507">
    <property type="term" value="F:copper ion binding"/>
    <property type="evidence" value="ECO:0007669"/>
    <property type="project" value="InterPro"/>
</dbReference>
<feature type="region of interest" description="Disordered" evidence="7">
    <location>
        <begin position="1"/>
        <end position="40"/>
    </location>
</feature>
<dbReference type="Proteomes" id="UP000732380">
    <property type="component" value="Unassembled WGS sequence"/>
</dbReference>
<dbReference type="InterPro" id="IPR045087">
    <property type="entry name" value="Cu-oxidase_fam"/>
</dbReference>
<dbReference type="PANTHER" id="PTHR11709:SF414">
    <property type="entry name" value="ADR239WP"/>
    <property type="match status" value="1"/>
</dbReference>
<feature type="domain" description="Plastocyanin-like" evidence="11">
    <location>
        <begin position="148"/>
        <end position="260"/>
    </location>
</feature>
<dbReference type="InterPro" id="IPR011706">
    <property type="entry name" value="Cu-oxidase_C"/>
</dbReference>
<comment type="similarity">
    <text evidence="1">Belongs to the multicopper oxidase family.</text>
</comment>
<dbReference type="PROSITE" id="PS00080">
    <property type="entry name" value="MULTICOPPER_OXIDASE2"/>
    <property type="match status" value="1"/>
</dbReference>
<feature type="domain" description="Plastocyanin-like" evidence="9">
    <location>
        <begin position="274"/>
        <end position="417"/>
    </location>
</feature>
<dbReference type="CDD" id="cd13857">
    <property type="entry name" value="CuRO_1_Diphenol_Ox"/>
    <property type="match status" value="1"/>
</dbReference>
<reference evidence="12 13" key="1">
    <citation type="journal article" date="2020" name="bioRxiv">
        <title>Whole genome comparisons of ergot fungi reveals the divergence and evolution of species within the genus Claviceps are the result of varying mechanisms driving genome evolution and host range expansion.</title>
        <authorList>
            <person name="Wyka S.A."/>
            <person name="Mondo S.J."/>
            <person name="Liu M."/>
            <person name="Dettman J."/>
            <person name="Nalam V."/>
            <person name="Broders K.D."/>
        </authorList>
    </citation>
    <scope>NUCLEOTIDE SEQUENCE [LARGE SCALE GENOMIC DNA]</scope>
    <source>
        <strain evidence="12 13">LM576</strain>
    </source>
</reference>
<evidence type="ECO:0000259" key="10">
    <source>
        <dbReference type="Pfam" id="PF07731"/>
    </source>
</evidence>
<keyword evidence="13" id="KW-1185">Reference proteome</keyword>
<evidence type="ECO:0000256" key="1">
    <source>
        <dbReference type="ARBA" id="ARBA00010609"/>
    </source>
</evidence>
<evidence type="ECO:0000256" key="8">
    <source>
        <dbReference type="SAM" id="Phobius"/>
    </source>
</evidence>
<keyword evidence="8" id="KW-1133">Transmembrane helix</keyword>
<dbReference type="InterPro" id="IPR002355">
    <property type="entry name" value="Cu_oxidase_Cu_BS"/>
</dbReference>
<dbReference type="CDD" id="cd13910">
    <property type="entry name" value="CuRO_3_MCO_like_4"/>
    <property type="match status" value="1"/>
</dbReference>
<evidence type="ECO:0000256" key="5">
    <source>
        <dbReference type="ARBA" id="ARBA00023008"/>
    </source>
</evidence>
<evidence type="ECO:0000259" key="9">
    <source>
        <dbReference type="Pfam" id="PF00394"/>
    </source>
</evidence>
<comment type="caution">
    <text evidence="12">The sequence shown here is derived from an EMBL/GenBank/DDBJ whole genome shotgun (WGS) entry which is preliminary data.</text>
</comment>
<proteinExistence type="inferred from homology"/>
<keyword evidence="4" id="KW-0560">Oxidoreductase</keyword>
<feature type="domain" description="Plastocyanin-like" evidence="10">
    <location>
        <begin position="544"/>
        <end position="679"/>
    </location>
</feature>
<gene>
    <name evidence="12" type="ORF">E4U13_004985</name>
</gene>
<evidence type="ECO:0000259" key="11">
    <source>
        <dbReference type="Pfam" id="PF07732"/>
    </source>
</evidence>
<dbReference type="PROSITE" id="PS00079">
    <property type="entry name" value="MULTICOPPER_OXIDASE1"/>
    <property type="match status" value="1"/>
</dbReference>
<feature type="transmembrane region" description="Helical" evidence="8">
    <location>
        <begin position="50"/>
        <end position="69"/>
    </location>
</feature>
<organism evidence="12 13">
    <name type="scientific">Claviceps humidiphila</name>
    <dbReference type="NCBI Taxonomy" id="1294629"/>
    <lineage>
        <taxon>Eukaryota</taxon>
        <taxon>Fungi</taxon>
        <taxon>Dikarya</taxon>
        <taxon>Ascomycota</taxon>
        <taxon>Pezizomycotina</taxon>
        <taxon>Sordariomycetes</taxon>
        <taxon>Hypocreomycetidae</taxon>
        <taxon>Hypocreales</taxon>
        <taxon>Clavicipitaceae</taxon>
        <taxon>Claviceps</taxon>
    </lineage>
</organism>
<dbReference type="InterPro" id="IPR011707">
    <property type="entry name" value="Cu-oxidase-like_N"/>
</dbReference>
<evidence type="ECO:0000256" key="4">
    <source>
        <dbReference type="ARBA" id="ARBA00023002"/>
    </source>
</evidence>
<evidence type="ECO:0000313" key="12">
    <source>
        <dbReference type="EMBL" id="KAG6123517.1"/>
    </source>
</evidence>
<keyword evidence="2" id="KW-0479">Metal-binding</keyword>
<protein>
    <recommendedName>
        <fullName evidence="14">Laccase</fullName>
    </recommendedName>
</protein>
<accession>A0A9P7Q8G3</accession>
<dbReference type="InterPro" id="IPR008972">
    <property type="entry name" value="Cupredoxin"/>
</dbReference>
<feature type="region of interest" description="Disordered" evidence="7">
    <location>
        <begin position="76"/>
        <end position="117"/>
    </location>
</feature>
<keyword evidence="8" id="KW-0472">Membrane</keyword>
<evidence type="ECO:0000256" key="7">
    <source>
        <dbReference type="SAM" id="MobiDB-lite"/>
    </source>
</evidence>
<dbReference type="AlphaFoldDB" id="A0A9P7Q8G3"/>
<sequence>MSQEEADAEAGQHGEDEPFLSLHDETDRGTPMARASKNSSPFRPYGSCKFVLFSLFLVITILGLAGALLRLTSKDSQSNGVLRPEPQPSGKDNASNLDNGGPLSSLRPDEDMPLTPRLRDGSEYVLSPSWDATAAPVTREYHWTIMDARLNPDGVYRPMMLINNQFPGPLVECNEGDTLVVQVVNKAVNATSIHFHGLFQNGTNFMDGTVGVTQCPIAPNSSFTYKFTIRGQSGTYWYHAHHSAQAADGLLGPVIVHSRSERTTQQELGYATDRIIMVQDHYHNTTAELLMDYLRPDNENNEPVPDNPLINGRGVRSCHDFTGWDCNDSHVSKPVFDLTAGQRHRIRFINVGVFAEFQIQVDQHPFYITEVDGTDVHPEPFHRLNILPAQRYSIILETNITAHNAYWLRTRMVSRCFTTKNPRLEAELHGIIRYISPTTKPLTDKVHSTDWPETVEVTCRDLNTSALVPVQARTPPPADDYVRLRANFQIGNWALSRGFFNESTWRANVTHPSLYRFLDSDTATALALSSSGGDSSAATTTTTTTTTTINDKVFEKEREFVLQTRGIRTIDIAINNFDDGAHPFHLHGHEFFVMAQAQSGYPPSSAAAFAEFLEKQQQQQQQQHRGMVLNPLRRDTVTVEGYSWVVIRVVLDNPGLWSLHCHNMWHAMAGMAMQVLVRAEEVHSWRVEPWQRDMCRLEGVALGSRPDDSIWFGSL</sequence>
<keyword evidence="8" id="KW-0812">Transmembrane</keyword>
<dbReference type="Pfam" id="PF00394">
    <property type="entry name" value="Cu-oxidase"/>
    <property type="match status" value="1"/>
</dbReference>
<keyword evidence="3" id="KW-0732">Signal</keyword>
<evidence type="ECO:0000256" key="2">
    <source>
        <dbReference type="ARBA" id="ARBA00022723"/>
    </source>
</evidence>
<dbReference type="Gene3D" id="2.60.40.420">
    <property type="entry name" value="Cupredoxins - blue copper proteins"/>
    <property type="match status" value="3"/>
</dbReference>
<dbReference type="EMBL" id="SRQM01000004">
    <property type="protein sequence ID" value="KAG6123517.1"/>
    <property type="molecule type" value="Genomic_DNA"/>
</dbReference>
<dbReference type="PANTHER" id="PTHR11709">
    <property type="entry name" value="MULTI-COPPER OXIDASE"/>
    <property type="match status" value="1"/>
</dbReference>
<keyword evidence="6" id="KW-0325">Glycoprotein</keyword>
<evidence type="ECO:0000256" key="3">
    <source>
        <dbReference type="ARBA" id="ARBA00022729"/>
    </source>
</evidence>
<keyword evidence="5" id="KW-0186">Copper</keyword>
<evidence type="ECO:0000256" key="6">
    <source>
        <dbReference type="ARBA" id="ARBA00023180"/>
    </source>
</evidence>
<dbReference type="InterPro" id="IPR033138">
    <property type="entry name" value="Cu_oxidase_CS"/>
</dbReference>
<dbReference type="Pfam" id="PF07732">
    <property type="entry name" value="Cu-oxidase_3"/>
    <property type="match status" value="1"/>
</dbReference>
<dbReference type="GO" id="GO:0016491">
    <property type="term" value="F:oxidoreductase activity"/>
    <property type="evidence" value="ECO:0007669"/>
    <property type="project" value="UniProtKB-KW"/>
</dbReference>
<dbReference type="Pfam" id="PF07731">
    <property type="entry name" value="Cu-oxidase_2"/>
    <property type="match status" value="1"/>
</dbReference>
<dbReference type="InterPro" id="IPR001117">
    <property type="entry name" value="Cu-oxidase_2nd"/>
</dbReference>